<feature type="region of interest" description="Disordered" evidence="2">
    <location>
        <begin position="1"/>
        <end position="23"/>
    </location>
</feature>
<sequence>MRQSNKDSEIAMNSERHPPLVSEESNTRSRVSLIVILIVFLVIGFNVSCLIPYNHPSTESHFLDDVFDVWRASSYEEFKVIPANQSNCGEEWELILGDKMLWEGTQKGCHCPEDRIEKHTCTYKEINEQNCKNIKSTPKINITAINGVNICGKRGNLTFYDIREPHQTRWPNQNRLLQEVEEESEKTPEVNKEASEVAIPEKTSEDDTSETSDIAEIEGDFLPEELQDTLLPSEEINITGIPLKIQKVSFEPDEPEEESKPESLPLELIKQTPLPDSTAKSTLMKPNLKVPLTNYQKNEIKRIKNLKWEEDIKKANEEREGEYQKSLNADPLHYECVPNYKPCGAKNSDGKFPFCIPEDKHCPVNNVNIIPSRTQKMSEGYKAIPINENLTFIYTTQGERLPIMDFKLTESLPCVNSHEESISQERKYYPLIKNLENKGCKTTFAKEFEFDRRYNFVYKVDEQTLFSDNGIWCLKNDNQCFVPRDPSQDHDRDLAYKTIGNFTKRLPLFDEFGNSKEFSYNLFARHYIPWDRNNPMCGNIGSVTLSSVATHYTDYVDNKYLALYLSGGGAIVFTAVAFVLLFIADCCCENPHGKRSIVGILNIMAIIIFIGFLMFYCVTIYWLINHIGEHQIEYRTYSQNECSDEYLNKLVFNYAEDQDALSDRLWHTIYFICKSIFTGVLLIFYTMVNVMIK</sequence>
<feature type="compositionally biased region" description="Basic and acidic residues" evidence="2">
    <location>
        <begin position="1"/>
        <end position="18"/>
    </location>
</feature>
<protein>
    <submittedName>
        <fullName evidence="4">Uncharacterized protein</fullName>
    </submittedName>
</protein>
<proteinExistence type="predicted"/>
<comment type="caution">
    <text evidence="4">The sequence shown here is derived from an EMBL/GenBank/DDBJ whole genome shotgun (WGS) entry which is preliminary data.</text>
</comment>
<evidence type="ECO:0000313" key="4">
    <source>
        <dbReference type="EMBL" id="CAI2359094.1"/>
    </source>
</evidence>
<keyword evidence="3" id="KW-1133">Transmembrane helix</keyword>
<feature type="coiled-coil region" evidence="1">
    <location>
        <begin position="298"/>
        <end position="325"/>
    </location>
</feature>
<feature type="region of interest" description="Disordered" evidence="2">
    <location>
        <begin position="179"/>
        <end position="212"/>
    </location>
</feature>
<keyword evidence="5" id="KW-1185">Reference proteome</keyword>
<accession>A0AAD1U2U2</accession>
<feature type="transmembrane region" description="Helical" evidence="3">
    <location>
        <begin position="561"/>
        <end position="584"/>
    </location>
</feature>
<evidence type="ECO:0000313" key="5">
    <source>
        <dbReference type="Proteomes" id="UP001295684"/>
    </source>
</evidence>
<keyword evidence="3" id="KW-0472">Membrane</keyword>
<feature type="transmembrane region" description="Helical" evidence="3">
    <location>
        <begin position="31"/>
        <end position="53"/>
    </location>
</feature>
<evidence type="ECO:0000256" key="3">
    <source>
        <dbReference type="SAM" id="Phobius"/>
    </source>
</evidence>
<dbReference type="EMBL" id="CAMPGE010000349">
    <property type="protein sequence ID" value="CAI2359094.1"/>
    <property type="molecule type" value="Genomic_DNA"/>
</dbReference>
<reference evidence="4" key="1">
    <citation type="submission" date="2023-07" db="EMBL/GenBank/DDBJ databases">
        <authorList>
            <consortium name="AG Swart"/>
            <person name="Singh M."/>
            <person name="Singh A."/>
            <person name="Seah K."/>
            <person name="Emmerich C."/>
        </authorList>
    </citation>
    <scope>NUCLEOTIDE SEQUENCE</scope>
    <source>
        <strain evidence="4">DP1</strain>
    </source>
</reference>
<keyword evidence="3" id="KW-0812">Transmembrane</keyword>
<feature type="compositionally biased region" description="Basic and acidic residues" evidence="2">
    <location>
        <begin position="185"/>
        <end position="195"/>
    </location>
</feature>
<evidence type="ECO:0000256" key="1">
    <source>
        <dbReference type="SAM" id="Coils"/>
    </source>
</evidence>
<gene>
    <name evidence="4" type="ORF">ECRASSUSDP1_LOCUS379</name>
</gene>
<keyword evidence="1" id="KW-0175">Coiled coil</keyword>
<feature type="transmembrane region" description="Helical" evidence="3">
    <location>
        <begin position="596"/>
        <end position="624"/>
    </location>
</feature>
<name>A0AAD1U2U2_EUPCR</name>
<dbReference type="AlphaFoldDB" id="A0AAD1U2U2"/>
<dbReference type="Proteomes" id="UP001295684">
    <property type="component" value="Unassembled WGS sequence"/>
</dbReference>
<feature type="transmembrane region" description="Helical" evidence="3">
    <location>
        <begin position="669"/>
        <end position="692"/>
    </location>
</feature>
<organism evidence="4 5">
    <name type="scientific">Euplotes crassus</name>
    <dbReference type="NCBI Taxonomy" id="5936"/>
    <lineage>
        <taxon>Eukaryota</taxon>
        <taxon>Sar</taxon>
        <taxon>Alveolata</taxon>
        <taxon>Ciliophora</taxon>
        <taxon>Intramacronucleata</taxon>
        <taxon>Spirotrichea</taxon>
        <taxon>Hypotrichia</taxon>
        <taxon>Euplotida</taxon>
        <taxon>Euplotidae</taxon>
        <taxon>Moneuplotes</taxon>
    </lineage>
</organism>
<evidence type="ECO:0000256" key="2">
    <source>
        <dbReference type="SAM" id="MobiDB-lite"/>
    </source>
</evidence>